<keyword evidence="3" id="KW-1185">Reference proteome</keyword>
<gene>
    <name evidence="2" type="ORF">MSPICULIGERA_LOCUS13927</name>
</gene>
<evidence type="ECO:0000313" key="2">
    <source>
        <dbReference type="EMBL" id="CAJ0575618.1"/>
    </source>
</evidence>
<feature type="region of interest" description="Disordered" evidence="1">
    <location>
        <begin position="64"/>
        <end position="100"/>
    </location>
</feature>
<accession>A0AA36CW68</accession>
<comment type="caution">
    <text evidence="2">The sequence shown here is derived from an EMBL/GenBank/DDBJ whole genome shotgun (WGS) entry which is preliminary data.</text>
</comment>
<proteinExistence type="predicted"/>
<dbReference type="Proteomes" id="UP001177023">
    <property type="component" value="Unassembled WGS sequence"/>
</dbReference>
<feature type="non-terminal residue" evidence="2">
    <location>
        <position position="100"/>
    </location>
</feature>
<evidence type="ECO:0000256" key="1">
    <source>
        <dbReference type="SAM" id="MobiDB-lite"/>
    </source>
</evidence>
<dbReference type="EMBL" id="CATQJA010002640">
    <property type="protein sequence ID" value="CAJ0575618.1"/>
    <property type="molecule type" value="Genomic_DNA"/>
</dbReference>
<organism evidence="2 3">
    <name type="scientific">Mesorhabditis spiculigera</name>
    <dbReference type="NCBI Taxonomy" id="96644"/>
    <lineage>
        <taxon>Eukaryota</taxon>
        <taxon>Metazoa</taxon>
        <taxon>Ecdysozoa</taxon>
        <taxon>Nematoda</taxon>
        <taxon>Chromadorea</taxon>
        <taxon>Rhabditida</taxon>
        <taxon>Rhabditina</taxon>
        <taxon>Rhabditomorpha</taxon>
        <taxon>Rhabditoidea</taxon>
        <taxon>Rhabditidae</taxon>
        <taxon>Mesorhabditinae</taxon>
        <taxon>Mesorhabditis</taxon>
    </lineage>
</organism>
<dbReference type="AlphaFoldDB" id="A0AA36CW68"/>
<reference evidence="2" key="1">
    <citation type="submission" date="2023-06" db="EMBL/GenBank/DDBJ databases">
        <authorList>
            <person name="Delattre M."/>
        </authorList>
    </citation>
    <scope>NUCLEOTIDE SEQUENCE</scope>
    <source>
        <strain evidence="2">AF72</strain>
    </source>
</reference>
<evidence type="ECO:0000313" key="3">
    <source>
        <dbReference type="Proteomes" id="UP001177023"/>
    </source>
</evidence>
<sequence>MLAGKGIRRAVSQGRQFVRNAVTGGYGQTPLDTKIPSKSAMSKYATVAGVGAAGVAAYAYFRPTDRSRPNATSGPMVMQPNSGSVHRAHQTLGVDRAATE</sequence>
<name>A0AA36CW68_9BILA</name>
<protein>
    <submittedName>
        <fullName evidence="2">Uncharacterized protein</fullName>
    </submittedName>
</protein>
<feature type="compositionally biased region" description="Polar residues" evidence="1">
    <location>
        <begin position="69"/>
        <end position="84"/>
    </location>
</feature>